<gene>
    <name evidence="2" type="ORF">HG15A2_36620</name>
</gene>
<dbReference type="CDD" id="cd03398">
    <property type="entry name" value="PAP2_haloperoxidase"/>
    <property type="match status" value="1"/>
</dbReference>
<dbReference type="PANTHER" id="PTHR34599">
    <property type="entry name" value="PEROXIDASE-RELATED"/>
    <property type="match status" value="1"/>
</dbReference>
<feature type="compositionally biased region" description="Basic and acidic residues" evidence="1">
    <location>
        <begin position="659"/>
        <end position="672"/>
    </location>
</feature>
<name>A0A517MZL3_9BACT</name>
<dbReference type="SUPFAM" id="SSF48317">
    <property type="entry name" value="Acid phosphatase/Vanadium-dependent haloperoxidase"/>
    <property type="match status" value="1"/>
</dbReference>
<dbReference type="EMBL" id="CP036263">
    <property type="protein sequence ID" value="QDT00326.1"/>
    <property type="molecule type" value="Genomic_DNA"/>
</dbReference>
<evidence type="ECO:0000313" key="3">
    <source>
        <dbReference type="Proteomes" id="UP000319852"/>
    </source>
</evidence>
<evidence type="ECO:0000256" key="1">
    <source>
        <dbReference type="SAM" id="MobiDB-lite"/>
    </source>
</evidence>
<dbReference type="KEGG" id="amob:HG15A2_36620"/>
<dbReference type="InterPro" id="IPR036938">
    <property type="entry name" value="PAP2/HPO_sf"/>
</dbReference>
<evidence type="ECO:0000313" key="2">
    <source>
        <dbReference type="EMBL" id="QDT00326.1"/>
    </source>
</evidence>
<keyword evidence="3" id="KW-1185">Reference proteome</keyword>
<feature type="region of interest" description="Disordered" evidence="1">
    <location>
        <begin position="646"/>
        <end position="688"/>
    </location>
</feature>
<dbReference type="PANTHER" id="PTHR34599:SF1">
    <property type="entry name" value="PHOSPHATIDIC ACID PHOSPHATASE TYPE 2_HALOPEROXIDASE DOMAIN-CONTAINING PROTEIN"/>
    <property type="match status" value="1"/>
</dbReference>
<dbReference type="RefSeq" id="WP_246117774.1">
    <property type="nucleotide sequence ID" value="NZ_CP036263.1"/>
</dbReference>
<protein>
    <submittedName>
        <fullName evidence="2">PAP2 superfamily protein</fullName>
    </submittedName>
</protein>
<proteinExistence type="predicted"/>
<reference evidence="2 3" key="1">
    <citation type="submission" date="2019-02" db="EMBL/GenBank/DDBJ databases">
        <title>Deep-cultivation of Planctomycetes and their phenomic and genomic characterization uncovers novel biology.</title>
        <authorList>
            <person name="Wiegand S."/>
            <person name="Jogler M."/>
            <person name="Boedeker C."/>
            <person name="Pinto D."/>
            <person name="Vollmers J."/>
            <person name="Rivas-Marin E."/>
            <person name="Kohn T."/>
            <person name="Peeters S.H."/>
            <person name="Heuer A."/>
            <person name="Rast P."/>
            <person name="Oberbeckmann S."/>
            <person name="Bunk B."/>
            <person name="Jeske O."/>
            <person name="Meyerdierks A."/>
            <person name="Storesund J.E."/>
            <person name="Kallscheuer N."/>
            <person name="Luecker S."/>
            <person name="Lage O.M."/>
            <person name="Pohl T."/>
            <person name="Merkel B.J."/>
            <person name="Hornburger P."/>
            <person name="Mueller R.-W."/>
            <person name="Bruemmer F."/>
            <person name="Labrenz M."/>
            <person name="Spormann A.M."/>
            <person name="Op den Camp H."/>
            <person name="Overmann J."/>
            <person name="Amann R."/>
            <person name="Jetten M.S.M."/>
            <person name="Mascher T."/>
            <person name="Medema M.H."/>
            <person name="Devos D.P."/>
            <person name="Kaster A.-K."/>
            <person name="Ovreas L."/>
            <person name="Rohde M."/>
            <person name="Galperin M.Y."/>
            <person name="Jogler C."/>
        </authorList>
    </citation>
    <scope>NUCLEOTIDE SEQUENCE [LARGE SCALE GENOMIC DNA]</scope>
    <source>
        <strain evidence="2 3">HG15A2</strain>
    </source>
</reference>
<organism evidence="2 3">
    <name type="scientific">Adhaeretor mobilis</name>
    <dbReference type="NCBI Taxonomy" id="1930276"/>
    <lineage>
        <taxon>Bacteria</taxon>
        <taxon>Pseudomonadati</taxon>
        <taxon>Planctomycetota</taxon>
        <taxon>Planctomycetia</taxon>
        <taxon>Pirellulales</taxon>
        <taxon>Lacipirellulaceae</taxon>
        <taxon>Adhaeretor</taxon>
    </lineage>
</organism>
<dbReference type="InterPro" id="IPR052559">
    <property type="entry name" value="V-haloperoxidase"/>
</dbReference>
<accession>A0A517MZL3</accession>
<dbReference type="Gene3D" id="1.10.606.20">
    <property type="match status" value="1"/>
</dbReference>
<dbReference type="Proteomes" id="UP000319852">
    <property type="component" value="Chromosome"/>
</dbReference>
<dbReference type="AlphaFoldDB" id="A0A517MZL3"/>
<sequence length="725" mass="77488">MKPVKKRSVEKLETRNLLAADVGLGDDLLASTVEETETVQVSSFVVSATTAESTELLQTSDGQLAVESDVVLEWNELFGDLLVADEANQNPGYASRSMAMLNLAIYDAVSIASGDLDNTFYDYATDIVQGLSNISTEVAASQAAYTVLSSLYTDQQPVIDTFLGNILGNFGQNSDTAGSVALGTEVGEQVLAERANDGSDVLGDYTYTDEVGFFQADPLNPDVPAWGPTWGEVDTFAISSVESFVPETTPALTSEDYAESYNEVLELGAVDSTTRTADQTEAGIFWAYDREGLGTPLALFSDVLETIATQEGNTLEENAALYAQASVAMADAAIVAWQTKFGEEFWRPVTAIHDGDLDGNSLTEGDEDWVALGAPDGGEDIIGFTPQFPTYISGHATFGGALFGTLQEFYGTDDISFELTSSELEILLEDPELQEAYGLDLDDATRQFDSLSEAMAENGRSRVYLGIHFDFDDLVGQEVGQAVAADVASQFVVASDDGVEGVEESVLRYEITGRNVTSDLIVAVDDSQVEIVDARSGEVLETRSTEETSQVQIVATDRGNTHVTVDLNTEDAVLPGGIVIEGGDGRRDVVDLFGTDGADSVLVDGNTVIVNGTTIEYSGIDSIRWHGGPEDSLTTIADGDAQFFVTDGDRGAPPQTPDGQRDGKTPDRDGRRLAGRGQPAQSSRRDDARFVDEVFSELGALEVLSPLDRQLLAGRNQRDGQSGGR</sequence>